<keyword evidence="6 7" id="KW-0472">Membrane</keyword>
<dbReference type="OrthoDB" id="5296287at2759"/>
<comment type="caution">
    <text evidence="8">The sequence shown here is derived from an EMBL/GenBank/DDBJ whole genome shotgun (WGS) entry which is preliminary data.</text>
</comment>
<proteinExistence type="predicted"/>
<evidence type="ECO:0000256" key="6">
    <source>
        <dbReference type="ARBA" id="ARBA00023136"/>
    </source>
</evidence>
<evidence type="ECO:0000313" key="8">
    <source>
        <dbReference type="EMBL" id="KAH7014612.1"/>
    </source>
</evidence>
<organism evidence="8 9">
    <name type="scientific">Microdochium trichocladiopsis</name>
    <dbReference type="NCBI Taxonomy" id="1682393"/>
    <lineage>
        <taxon>Eukaryota</taxon>
        <taxon>Fungi</taxon>
        <taxon>Dikarya</taxon>
        <taxon>Ascomycota</taxon>
        <taxon>Pezizomycotina</taxon>
        <taxon>Sordariomycetes</taxon>
        <taxon>Xylariomycetidae</taxon>
        <taxon>Xylariales</taxon>
        <taxon>Microdochiaceae</taxon>
        <taxon>Microdochium</taxon>
    </lineage>
</organism>
<dbReference type="PANTHER" id="PTHR23502:SF186">
    <property type="entry name" value="MAJOR FACILITATOR SUPERFAMILY (MFS) PROFILE DOMAIN-CONTAINING PROTEIN"/>
    <property type="match status" value="1"/>
</dbReference>
<evidence type="ECO:0000256" key="4">
    <source>
        <dbReference type="ARBA" id="ARBA00022692"/>
    </source>
</evidence>
<reference evidence="8" key="1">
    <citation type="journal article" date="2021" name="Nat. Commun.">
        <title>Genetic determinants of endophytism in the Arabidopsis root mycobiome.</title>
        <authorList>
            <person name="Mesny F."/>
            <person name="Miyauchi S."/>
            <person name="Thiergart T."/>
            <person name="Pickel B."/>
            <person name="Atanasova L."/>
            <person name="Karlsson M."/>
            <person name="Huettel B."/>
            <person name="Barry K.W."/>
            <person name="Haridas S."/>
            <person name="Chen C."/>
            <person name="Bauer D."/>
            <person name="Andreopoulos W."/>
            <person name="Pangilinan J."/>
            <person name="LaButti K."/>
            <person name="Riley R."/>
            <person name="Lipzen A."/>
            <person name="Clum A."/>
            <person name="Drula E."/>
            <person name="Henrissat B."/>
            <person name="Kohler A."/>
            <person name="Grigoriev I.V."/>
            <person name="Martin F.M."/>
            <person name="Hacquard S."/>
        </authorList>
    </citation>
    <scope>NUCLEOTIDE SEQUENCE</scope>
    <source>
        <strain evidence="8">MPI-CAGE-CH-0230</strain>
    </source>
</reference>
<evidence type="ECO:0000256" key="1">
    <source>
        <dbReference type="ARBA" id="ARBA00004651"/>
    </source>
</evidence>
<dbReference type="InterPro" id="IPR036259">
    <property type="entry name" value="MFS_trans_sf"/>
</dbReference>
<dbReference type="PANTHER" id="PTHR23502">
    <property type="entry name" value="MAJOR FACILITATOR SUPERFAMILY"/>
    <property type="match status" value="1"/>
</dbReference>
<evidence type="ECO:0008006" key="10">
    <source>
        <dbReference type="Google" id="ProtNLM"/>
    </source>
</evidence>
<dbReference type="GO" id="GO:0022857">
    <property type="term" value="F:transmembrane transporter activity"/>
    <property type="evidence" value="ECO:0007669"/>
    <property type="project" value="TreeGrafter"/>
</dbReference>
<protein>
    <recommendedName>
        <fullName evidence="10">MFS transporter</fullName>
    </recommendedName>
</protein>
<dbReference type="SUPFAM" id="SSF103473">
    <property type="entry name" value="MFS general substrate transporter"/>
    <property type="match status" value="1"/>
</dbReference>
<keyword evidence="9" id="KW-1185">Reference proteome</keyword>
<dbReference type="GeneID" id="70180454"/>
<evidence type="ECO:0000256" key="3">
    <source>
        <dbReference type="ARBA" id="ARBA00022475"/>
    </source>
</evidence>
<dbReference type="Gene3D" id="1.20.1250.20">
    <property type="entry name" value="MFS general substrate transporter like domains"/>
    <property type="match status" value="1"/>
</dbReference>
<feature type="transmembrane region" description="Helical" evidence="7">
    <location>
        <begin position="69"/>
        <end position="89"/>
    </location>
</feature>
<sequence>VHWLVTIMSLMPFGIGMIGVFLPLTTYIVDSYPVYAASAIASNTSLKSLAGTLLPLAGPQMYESLGLGWGNTVLGLICFIMLPLTFYFYKVGGRLRKGDRFIV</sequence>
<feature type="non-terminal residue" evidence="8">
    <location>
        <position position="1"/>
    </location>
</feature>
<keyword evidence="5 7" id="KW-1133">Transmembrane helix</keyword>
<dbReference type="RefSeq" id="XP_046005579.1">
    <property type="nucleotide sequence ID" value="XM_046150908.1"/>
</dbReference>
<keyword evidence="3" id="KW-1003">Cell membrane</keyword>
<accession>A0A9P9BM06</accession>
<comment type="subcellular location">
    <subcellularLocation>
        <location evidence="1">Cell membrane</location>
        <topology evidence="1">Multi-pass membrane protein</topology>
    </subcellularLocation>
</comment>
<gene>
    <name evidence="8" type="ORF">B0I36DRAFT_255865</name>
</gene>
<name>A0A9P9BM06_9PEZI</name>
<dbReference type="GO" id="GO:0005886">
    <property type="term" value="C:plasma membrane"/>
    <property type="evidence" value="ECO:0007669"/>
    <property type="project" value="UniProtKB-SubCell"/>
</dbReference>
<evidence type="ECO:0000256" key="7">
    <source>
        <dbReference type="SAM" id="Phobius"/>
    </source>
</evidence>
<evidence type="ECO:0000256" key="5">
    <source>
        <dbReference type="ARBA" id="ARBA00022989"/>
    </source>
</evidence>
<keyword evidence="2" id="KW-0813">Transport</keyword>
<dbReference type="EMBL" id="JAGTJQ010000013">
    <property type="protein sequence ID" value="KAH7014612.1"/>
    <property type="molecule type" value="Genomic_DNA"/>
</dbReference>
<evidence type="ECO:0000256" key="2">
    <source>
        <dbReference type="ARBA" id="ARBA00022448"/>
    </source>
</evidence>
<dbReference type="Proteomes" id="UP000756346">
    <property type="component" value="Unassembled WGS sequence"/>
</dbReference>
<evidence type="ECO:0000313" key="9">
    <source>
        <dbReference type="Proteomes" id="UP000756346"/>
    </source>
</evidence>
<keyword evidence="4 7" id="KW-0812">Transmembrane</keyword>
<dbReference type="AlphaFoldDB" id="A0A9P9BM06"/>
<feature type="transmembrane region" description="Helical" evidence="7">
    <location>
        <begin position="7"/>
        <end position="29"/>
    </location>
</feature>